<protein>
    <submittedName>
        <fullName evidence="1">Uncharacterized protein</fullName>
    </submittedName>
</protein>
<evidence type="ECO:0000313" key="2">
    <source>
        <dbReference type="Proteomes" id="UP000010297"/>
    </source>
</evidence>
<name>H5V0U0_ATLHE</name>
<keyword evidence="2" id="KW-1185">Reference proteome</keyword>
<gene>
    <name evidence="1" type="ORF">EH105704_03_01030</name>
</gene>
<sequence>MAPSSPGAWERPAVADLLTDVQAIYPVAEGYLALKSDAALVCWGNPLCQRASTDIPPALQGAVTWQY</sequence>
<accession>H5V0U0</accession>
<dbReference type="GeneID" id="92827864"/>
<proteinExistence type="predicted"/>
<evidence type="ECO:0000313" key="1">
    <source>
        <dbReference type="EMBL" id="GAB51598.1"/>
    </source>
</evidence>
<comment type="caution">
    <text evidence="1">The sequence shown here is derived from an EMBL/GenBank/DDBJ whole genome shotgun (WGS) entry which is preliminary data.</text>
</comment>
<dbReference type="Proteomes" id="UP000010297">
    <property type="component" value="Unassembled WGS sequence"/>
</dbReference>
<dbReference type="EMBL" id="BAFF01000003">
    <property type="protein sequence ID" value="GAB51598.1"/>
    <property type="molecule type" value="Genomic_DNA"/>
</dbReference>
<dbReference type="AlphaFoldDB" id="H5V0U0"/>
<reference evidence="1 2" key="1">
    <citation type="submission" date="2012-02" db="EMBL/GenBank/DDBJ databases">
        <title>Whole genome shotgun sequence of Escherichia hermannii NBRC 105704.</title>
        <authorList>
            <person name="Yoshida I."/>
            <person name="Hosoyama A."/>
            <person name="Tsuchikane K."/>
            <person name="Katsumata H."/>
            <person name="Yamazaki S."/>
            <person name="Fujita N."/>
        </authorList>
    </citation>
    <scope>NUCLEOTIDE SEQUENCE [LARGE SCALE GENOMIC DNA]</scope>
    <source>
        <strain evidence="1 2">NBRC 105704</strain>
    </source>
</reference>
<organism evidence="1 2">
    <name type="scientific">Atlantibacter hermannii NBRC 105704</name>
    <dbReference type="NCBI Taxonomy" id="1115512"/>
    <lineage>
        <taxon>Bacteria</taxon>
        <taxon>Pseudomonadati</taxon>
        <taxon>Pseudomonadota</taxon>
        <taxon>Gammaproteobacteria</taxon>
        <taxon>Enterobacterales</taxon>
        <taxon>Enterobacteriaceae</taxon>
        <taxon>Atlantibacter</taxon>
    </lineage>
</organism>
<dbReference type="RefSeq" id="WP_002434890.1">
    <property type="nucleotide sequence ID" value="NZ_BAFF01000003.1"/>
</dbReference>